<feature type="transmembrane region" description="Helical" evidence="1">
    <location>
        <begin position="52"/>
        <end position="73"/>
    </location>
</feature>
<reference evidence="2 3" key="1">
    <citation type="submission" date="2020-07" db="EMBL/GenBank/DDBJ databases">
        <title>Gai3-2, isolated from salt lake.</title>
        <authorList>
            <person name="Cui H."/>
            <person name="Shi X."/>
        </authorList>
    </citation>
    <scope>NUCLEOTIDE SEQUENCE [LARGE SCALE GENOMIC DNA]</scope>
    <source>
        <strain evidence="2 3">Gai3-2</strain>
    </source>
</reference>
<protein>
    <submittedName>
        <fullName evidence="2">Uncharacterized protein</fullName>
    </submittedName>
</protein>
<feature type="transmembrane region" description="Helical" evidence="1">
    <location>
        <begin position="28"/>
        <end position="46"/>
    </location>
</feature>
<name>A0A7D5H1Z0_9EURY</name>
<dbReference type="AlphaFoldDB" id="A0A7D5H1Z0"/>
<gene>
    <name evidence="2" type="ORF">HUG10_15355</name>
</gene>
<proteinExistence type="predicted"/>
<dbReference type="KEGG" id="halg:HUG10_15355"/>
<keyword evidence="1" id="KW-0812">Transmembrane</keyword>
<dbReference type="OrthoDB" id="187142at2157"/>
<accession>A0A7D5H1Z0</accession>
<dbReference type="Proteomes" id="UP000509750">
    <property type="component" value="Chromosome"/>
</dbReference>
<evidence type="ECO:0000313" key="2">
    <source>
        <dbReference type="EMBL" id="QLG28833.1"/>
    </source>
</evidence>
<dbReference type="RefSeq" id="WP_179170407.1">
    <property type="nucleotide sequence ID" value="NZ_CP058529.1"/>
</dbReference>
<organism evidence="2 3">
    <name type="scientific">Halorarum halophilum</name>
    <dbReference type="NCBI Taxonomy" id="2743090"/>
    <lineage>
        <taxon>Archaea</taxon>
        <taxon>Methanobacteriati</taxon>
        <taxon>Methanobacteriota</taxon>
        <taxon>Stenosarchaea group</taxon>
        <taxon>Halobacteria</taxon>
        <taxon>Halobacteriales</taxon>
        <taxon>Haloferacaceae</taxon>
        <taxon>Halorarum</taxon>
    </lineage>
</organism>
<evidence type="ECO:0000313" key="3">
    <source>
        <dbReference type="Proteomes" id="UP000509750"/>
    </source>
</evidence>
<keyword evidence="3" id="KW-1185">Reference proteome</keyword>
<sequence>MSSVERASGREDRSWGASTVLGTLRNSATLSLATLGLVLVVIGLLINTGVWAAIFVIWGTALVLFGVTTYSLIQWRRR</sequence>
<keyword evidence="1" id="KW-0472">Membrane</keyword>
<dbReference type="EMBL" id="CP058529">
    <property type="protein sequence ID" value="QLG28833.1"/>
    <property type="molecule type" value="Genomic_DNA"/>
</dbReference>
<keyword evidence="1" id="KW-1133">Transmembrane helix</keyword>
<evidence type="ECO:0000256" key="1">
    <source>
        <dbReference type="SAM" id="Phobius"/>
    </source>
</evidence>
<dbReference type="GeneID" id="56030238"/>